<evidence type="ECO:0000256" key="9">
    <source>
        <dbReference type="HAMAP-Rule" id="MF_00542"/>
    </source>
</evidence>
<keyword evidence="5 9" id="KW-0547">Nucleotide-binding</keyword>
<name>A0A917USB9_9DEIO</name>
<dbReference type="HAMAP" id="MF_00542">
    <property type="entry name" value="Butyrate_kinase"/>
    <property type="match status" value="1"/>
</dbReference>
<comment type="subcellular location">
    <subcellularLocation>
        <location evidence="1 9">Cytoplasm</location>
    </subcellularLocation>
</comment>
<feature type="compositionally biased region" description="Basic and acidic residues" evidence="11">
    <location>
        <begin position="373"/>
        <end position="383"/>
    </location>
</feature>
<evidence type="ECO:0000256" key="3">
    <source>
        <dbReference type="ARBA" id="ARBA00022490"/>
    </source>
</evidence>
<dbReference type="Pfam" id="PF00871">
    <property type="entry name" value="Acetate_kinase"/>
    <property type="match status" value="1"/>
</dbReference>
<comment type="similarity">
    <text evidence="2 9 10">Belongs to the acetokinase family.</text>
</comment>
<dbReference type="RefSeq" id="WP_188963797.1">
    <property type="nucleotide sequence ID" value="NZ_BMOE01000009.1"/>
</dbReference>
<evidence type="ECO:0000256" key="2">
    <source>
        <dbReference type="ARBA" id="ARBA00008748"/>
    </source>
</evidence>
<evidence type="ECO:0000256" key="6">
    <source>
        <dbReference type="ARBA" id="ARBA00022777"/>
    </source>
</evidence>
<proteinExistence type="inferred from homology"/>
<dbReference type="NCBIfam" id="NF002834">
    <property type="entry name" value="PRK03011.1-5"/>
    <property type="match status" value="1"/>
</dbReference>
<evidence type="ECO:0000256" key="5">
    <source>
        <dbReference type="ARBA" id="ARBA00022741"/>
    </source>
</evidence>
<keyword evidence="7 9" id="KW-0067">ATP-binding</keyword>
<dbReference type="AlphaFoldDB" id="A0A917USB9"/>
<dbReference type="CDD" id="cd24011">
    <property type="entry name" value="ASKHA_NBD_BK"/>
    <property type="match status" value="1"/>
</dbReference>
<dbReference type="InterPro" id="IPR043129">
    <property type="entry name" value="ATPase_NBD"/>
</dbReference>
<comment type="catalytic activity">
    <reaction evidence="8 9">
        <text>butanoate + ATP = butanoyl phosphate + ADP</text>
        <dbReference type="Rhea" id="RHEA:13585"/>
        <dbReference type="ChEBI" id="CHEBI:17968"/>
        <dbReference type="ChEBI" id="CHEBI:30616"/>
        <dbReference type="ChEBI" id="CHEBI:58079"/>
        <dbReference type="ChEBI" id="CHEBI:456216"/>
        <dbReference type="EC" id="2.7.2.7"/>
    </reaction>
</comment>
<dbReference type="PANTHER" id="PTHR21060">
    <property type="entry name" value="ACETATE KINASE"/>
    <property type="match status" value="1"/>
</dbReference>
<dbReference type="GO" id="GO:0047761">
    <property type="term" value="F:butyrate kinase activity"/>
    <property type="evidence" value="ECO:0007669"/>
    <property type="project" value="UniProtKB-UniRule"/>
</dbReference>
<dbReference type="InterPro" id="IPR011245">
    <property type="entry name" value="Butyrate_kin"/>
</dbReference>
<dbReference type="PROSITE" id="PS01076">
    <property type="entry name" value="ACETATE_KINASE_2"/>
    <property type="match status" value="1"/>
</dbReference>
<dbReference type="PANTHER" id="PTHR21060:SF20">
    <property type="entry name" value="BUTYRATE KINASE 1-RELATED"/>
    <property type="match status" value="1"/>
</dbReference>
<dbReference type="Proteomes" id="UP000635726">
    <property type="component" value="Unassembled WGS sequence"/>
</dbReference>
<gene>
    <name evidence="9 12" type="primary">buk</name>
    <name evidence="12" type="ORF">GCM10008939_26870</name>
</gene>
<dbReference type="GO" id="GO:0005524">
    <property type="term" value="F:ATP binding"/>
    <property type="evidence" value="ECO:0007669"/>
    <property type="project" value="UniProtKB-KW"/>
</dbReference>
<dbReference type="EMBL" id="BMOE01000009">
    <property type="protein sequence ID" value="GGJ81498.1"/>
    <property type="molecule type" value="Genomic_DNA"/>
</dbReference>
<evidence type="ECO:0000256" key="7">
    <source>
        <dbReference type="ARBA" id="ARBA00022840"/>
    </source>
</evidence>
<sequence>MLAYVINPGSSSTRLALADIQPSENPDLPGQLRLTLTRAELDLPDTLQTLTPLSGAWVAALVADLHHAARDWPAPDAVVSRGGAIGEVTAGTFVVTPELAAHALTGQSGEHSGNVGAALALGLARQYGVPALIVDPPSLDERLPEARESGLPGVPRSSRFHTLNAGAVARRAAYEVGRSFHDARVVVAHLGAGISVTAFDKGRAIDTSGISQGEGPFSATRAGPLPLPGLLDLAYRLPRPELEAHLTQAGGFVGLTGSGDLRELERREKADPQVRLAADAFVQQVCKALGAYSAALPGRPDALAISGGIARWQSLIDRIERRVAWIAPLTVIPGELELEALAEGAGRVLLGLEEAQEWQDPARLAVQPAGPEPHPDQPTPDRP</sequence>
<dbReference type="InterPro" id="IPR023865">
    <property type="entry name" value="Aliphatic_acid_kinase_CS"/>
</dbReference>
<dbReference type="EC" id="2.7.2.7" evidence="9"/>
<dbReference type="GO" id="GO:0006083">
    <property type="term" value="P:acetate metabolic process"/>
    <property type="evidence" value="ECO:0007669"/>
    <property type="project" value="TreeGrafter"/>
</dbReference>
<dbReference type="PRINTS" id="PR00471">
    <property type="entry name" value="ACETATEKNASE"/>
</dbReference>
<keyword evidence="6 9" id="KW-0418">Kinase</keyword>
<evidence type="ECO:0000313" key="12">
    <source>
        <dbReference type="EMBL" id="GGJ81498.1"/>
    </source>
</evidence>
<evidence type="ECO:0000313" key="13">
    <source>
        <dbReference type="Proteomes" id="UP000635726"/>
    </source>
</evidence>
<evidence type="ECO:0000256" key="11">
    <source>
        <dbReference type="SAM" id="MobiDB-lite"/>
    </source>
</evidence>
<dbReference type="GO" id="GO:0005737">
    <property type="term" value="C:cytoplasm"/>
    <property type="evidence" value="ECO:0007669"/>
    <property type="project" value="UniProtKB-SubCell"/>
</dbReference>
<dbReference type="GO" id="GO:0008776">
    <property type="term" value="F:acetate kinase activity"/>
    <property type="evidence" value="ECO:0007669"/>
    <property type="project" value="TreeGrafter"/>
</dbReference>
<keyword evidence="13" id="KW-1185">Reference proteome</keyword>
<evidence type="ECO:0000256" key="4">
    <source>
        <dbReference type="ARBA" id="ARBA00022679"/>
    </source>
</evidence>
<keyword evidence="4 9" id="KW-0808">Transferase</keyword>
<evidence type="ECO:0000256" key="10">
    <source>
        <dbReference type="RuleBase" id="RU003835"/>
    </source>
</evidence>
<dbReference type="InterPro" id="IPR000890">
    <property type="entry name" value="Aliphatic_acid_kin_short-chain"/>
</dbReference>
<dbReference type="SUPFAM" id="SSF53067">
    <property type="entry name" value="Actin-like ATPase domain"/>
    <property type="match status" value="2"/>
</dbReference>
<reference evidence="12" key="2">
    <citation type="submission" date="2020-09" db="EMBL/GenBank/DDBJ databases">
        <authorList>
            <person name="Sun Q."/>
            <person name="Ohkuma M."/>
        </authorList>
    </citation>
    <scope>NUCLEOTIDE SEQUENCE</scope>
    <source>
        <strain evidence="12">JCM 14371</strain>
    </source>
</reference>
<comment type="caution">
    <text evidence="12">The sequence shown here is derived from an EMBL/GenBank/DDBJ whole genome shotgun (WGS) entry which is preliminary data.</text>
</comment>
<accession>A0A917USB9</accession>
<protein>
    <recommendedName>
        <fullName evidence="9">Probable butyrate kinase</fullName>
        <shortName evidence="9">BK</shortName>
        <ecNumber evidence="9">2.7.2.7</ecNumber>
    </recommendedName>
    <alternativeName>
        <fullName evidence="9">Branched-chain carboxylic acid kinase</fullName>
    </alternativeName>
</protein>
<feature type="region of interest" description="Disordered" evidence="11">
    <location>
        <begin position="361"/>
        <end position="383"/>
    </location>
</feature>
<organism evidence="12 13">
    <name type="scientific">Deinococcus aquiradiocola</name>
    <dbReference type="NCBI Taxonomy" id="393059"/>
    <lineage>
        <taxon>Bacteria</taxon>
        <taxon>Thermotogati</taxon>
        <taxon>Deinococcota</taxon>
        <taxon>Deinococci</taxon>
        <taxon>Deinococcales</taxon>
        <taxon>Deinococcaceae</taxon>
        <taxon>Deinococcus</taxon>
    </lineage>
</organism>
<dbReference type="Gene3D" id="3.30.420.40">
    <property type="match status" value="2"/>
</dbReference>
<reference evidence="12" key="1">
    <citation type="journal article" date="2014" name="Int. J. Syst. Evol. Microbiol.">
        <title>Complete genome sequence of Corynebacterium casei LMG S-19264T (=DSM 44701T), isolated from a smear-ripened cheese.</title>
        <authorList>
            <consortium name="US DOE Joint Genome Institute (JGI-PGF)"/>
            <person name="Walter F."/>
            <person name="Albersmeier A."/>
            <person name="Kalinowski J."/>
            <person name="Ruckert C."/>
        </authorList>
    </citation>
    <scope>NUCLEOTIDE SEQUENCE</scope>
    <source>
        <strain evidence="12">JCM 14371</strain>
    </source>
</reference>
<keyword evidence="3 9" id="KW-0963">Cytoplasm</keyword>
<evidence type="ECO:0000256" key="1">
    <source>
        <dbReference type="ARBA" id="ARBA00004496"/>
    </source>
</evidence>
<evidence type="ECO:0000256" key="8">
    <source>
        <dbReference type="ARBA" id="ARBA00048596"/>
    </source>
</evidence>
<dbReference type="PIRSF" id="PIRSF036458">
    <property type="entry name" value="Butyrate_kin"/>
    <property type="match status" value="1"/>
</dbReference>